<keyword evidence="2 7" id="KW-0813">Transport</keyword>
<evidence type="ECO:0000256" key="1">
    <source>
        <dbReference type="ARBA" id="ARBA00004651"/>
    </source>
</evidence>
<feature type="domain" description="ABC transmembrane type-1" evidence="8">
    <location>
        <begin position="89"/>
        <end position="274"/>
    </location>
</feature>
<dbReference type="PANTHER" id="PTHR30151:SF0">
    <property type="entry name" value="ABC TRANSPORTER PERMEASE PROTEIN MJ0413-RELATED"/>
    <property type="match status" value="1"/>
</dbReference>
<keyword evidence="4 7" id="KW-0812">Transmembrane</keyword>
<evidence type="ECO:0000256" key="7">
    <source>
        <dbReference type="RuleBase" id="RU363032"/>
    </source>
</evidence>
<protein>
    <submittedName>
        <fullName evidence="9">ABC transporter permease</fullName>
    </submittedName>
</protein>
<feature type="transmembrane region" description="Helical" evidence="7">
    <location>
        <begin position="155"/>
        <end position="175"/>
    </location>
</feature>
<feature type="transmembrane region" description="Helical" evidence="7">
    <location>
        <begin position="42"/>
        <end position="60"/>
    </location>
</feature>
<keyword evidence="10" id="KW-1185">Reference proteome</keyword>
<proteinExistence type="inferred from homology"/>
<evidence type="ECO:0000256" key="3">
    <source>
        <dbReference type="ARBA" id="ARBA00022475"/>
    </source>
</evidence>
<feature type="transmembrane region" description="Helical" evidence="7">
    <location>
        <begin position="210"/>
        <end position="232"/>
    </location>
</feature>
<keyword evidence="3" id="KW-1003">Cell membrane</keyword>
<feature type="transmembrane region" description="Helical" evidence="7">
    <location>
        <begin position="97"/>
        <end position="114"/>
    </location>
</feature>
<evidence type="ECO:0000313" key="10">
    <source>
        <dbReference type="Proteomes" id="UP001500547"/>
    </source>
</evidence>
<dbReference type="Pfam" id="PF00528">
    <property type="entry name" value="BPD_transp_1"/>
    <property type="match status" value="1"/>
</dbReference>
<accession>A0ABP9QX63</accession>
<reference evidence="10" key="1">
    <citation type="journal article" date="2019" name="Int. J. Syst. Evol. Microbiol.">
        <title>The Global Catalogue of Microorganisms (GCM) 10K type strain sequencing project: providing services to taxonomists for standard genome sequencing and annotation.</title>
        <authorList>
            <consortium name="The Broad Institute Genomics Platform"/>
            <consortium name="The Broad Institute Genome Sequencing Center for Infectious Disease"/>
            <person name="Wu L."/>
            <person name="Ma J."/>
        </authorList>
    </citation>
    <scope>NUCLEOTIDE SEQUENCE [LARGE SCALE GENOMIC DNA]</scope>
    <source>
        <strain evidence="10">JCM 18715</strain>
    </source>
</reference>
<comment type="similarity">
    <text evidence="7">Belongs to the binding-protein-dependent transport system permease family.</text>
</comment>
<keyword evidence="6 7" id="KW-0472">Membrane</keyword>
<dbReference type="PROSITE" id="PS50928">
    <property type="entry name" value="ABC_TM1"/>
    <property type="match status" value="1"/>
</dbReference>
<organism evidence="9 10">
    <name type="scientific">Viridibacterium curvum</name>
    <dbReference type="NCBI Taxonomy" id="1101404"/>
    <lineage>
        <taxon>Bacteria</taxon>
        <taxon>Pseudomonadati</taxon>
        <taxon>Pseudomonadota</taxon>
        <taxon>Betaproteobacteria</taxon>
        <taxon>Rhodocyclales</taxon>
        <taxon>Rhodocyclaceae</taxon>
        <taxon>Viridibacterium</taxon>
    </lineage>
</organism>
<dbReference type="Gene3D" id="1.10.3720.10">
    <property type="entry name" value="MetI-like"/>
    <property type="match status" value="1"/>
</dbReference>
<feature type="transmembrane region" description="Helical" evidence="7">
    <location>
        <begin position="72"/>
        <end position="91"/>
    </location>
</feature>
<comment type="caution">
    <text evidence="9">The sequence shown here is derived from an EMBL/GenBank/DDBJ whole genome shotgun (WGS) entry which is preliminary data.</text>
</comment>
<evidence type="ECO:0000256" key="6">
    <source>
        <dbReference type="ARBA" id="ARBA00023136"/>
    </source>
</evidence>
<feature type="transmembrane region" description="Helical" evidence="7">
    <location>
        <begin position="126"/>
        <end position="149"/>
    </location>
</feature>
<evidence type="ECO:0000259" key="8">
    <source>
        <dbReference type="PROSITE" id="PS50928"/>
    </source>
</evidence>
<name>A0ABP9QX63_9RHOO</name>
<feature type="transmembrane region" description="Helical" evidence="7">
    <location>
        <begin position="252"/>
        <end position="273"/>
    </location>
</feature>
<dbReference type="SUPFAM" id="SSF161098">
    <property type="entry name" value="MetI-like"/>
    <property type="match status" value="1"/>
</dbReference>
<dbReference type="InterPro" id="IPR000515">
    <property type="entry name" value="MetI-like"/>
</dbReference>
<evidence type="ECO:0000256" key="4">
    <source>
        <dbReference type="ARBA" id="ARBA00022692"/>
    </source>
</evidence>
<keyword evidence="5 7" id="KW-1133">Transmembrane helix</keyword>
<evidence type="ECO:0000256" key="5">
    <source>
        <dbReference type="ARBA" id="ARBA00022989"/>
    </source>
</evidence>
<dbReference type="EMBL" id="BAABLD010000010">
    <property type="protein sequence ID" value="GAA5168532.1"/>
    <property type="molecule type" value="Genomic_DNA"/>
</dbReference>
<comment type="subcellular location">
    <subcellularLocation>
        <location evidence="1 7">Cell membrane</location>
        <topology evidence="1 7">Multi-pass membrane protein</topology>
    </subcellularLocation>
</comment>
<dbReference type="RefSeq" id="WP_345533776.1">
    <property type="nucleotide sequence ID" value="NZ_BAABLD010000010.1"/>
</dbReference>
<sequence>MSESATETPAAEGAPAKPWAVPTATPAVALPRKFPWHALQPIIGPLVLFLIWDLVVRFGLIKIVLLPSPWATLNTLVTGLAGGPLLVDFLVTVKRTLQAFFIAGIVGVPLGVLLGSNERAYRSVEFLIDFFRSTPSSALIPLFLLIFGVSDVNKIAIAAFGALLIVLFNSAYGVMNARKQRVMAAKVMGATRWQIFKDVLIWESLQPTFVGLRSAVSMALVIVIVAEMFIGSDTGLGHRIIDSQQVLNVKSMYASILAAGALGYVLNILALVIERRIVHWSGR</sequence>
<gene>
    <name evidence="9" type="ORF">GCM10025770_28620</name>
</gene>
<dbReference type="PANTHER" id="PTHR30151">
    <property type="entry name" value="ALKANE SULFONATE ABC TRANSPORTER-RELATED, MEMBRANE SUBUNIT"/>
    <property type="match status" value="1"/>
</dbReference>
<evidence type="ECO:0000313" key="9">
    <source>
        <dbReference type="EMBL" id="GAA5168532.1"/>
    </source>
</evidence>
<dbReference type="Proteomes" id="UP001500547">
    <property type="component" value="Unassembled WGS sequence"/>
</dbReference>
<evidence type="ECO:0000256" key="2">
    <source>
        <dbReference type="ARBA" id="ARBA00022448"/>
    </source>
</evidence>
<dbReference type="CDD" id="cd06261">
    <property type="entry name" value="TM_PBP2"/>
    <property type="match status" value="1"/>
</dbReference>
<dbReference type="InterPro" id="IPR035906">
    <property type="entry name" value="MetI-like_sf"/>
</dbReference>